<dbReference type="PANTHER" id="PTHR45749:SF35">
    <property type="entry name" value="AC-LIKE TRANSPOSASE-RELATED"/>
    <property type="match status" value="1"/>
</dbReference>
<gene>
    <name evidence="2" type="ORF">KIL84_008747</name>
</gene>
<dbReference type="Pfam" id="PF14291">
    <property type="entry name" value="DUF4371"/>
    <property type="match status" value="1"/>
</dbReference>
<dbReference type="InterPro" id="IPR025398">
    <property type="entry name" value="DUF4371"/>
</dbReference>
<feature type="domain" description="DUF4371" evidence="1">
    <location>
        <begin position="9"/>
        <end position="127"/>
    </location>
</feature>
<reference evidence="2" key="1">
    <citation type="submission" date="2021-09" db="EMBL/GenBank/DDBJ databases">
        <title>The genome of Mauremys mutica provides insights into the evolution of semi-aquatic lifestyle.</title>
        <authorList>
            <person name="Gong S."/>
            <person name="Gao Y."/>
        </authorList>
    </citation>
    <scope>NUCLEOTIDE SEQUENCE</scope>
    <source>
        <strain evidence="2">MM-2020</strain>
        <tissue evidence="2">Muscle</tissue>
    </source>
</reference>
<evidence type="ECO:0000313" key="3">
    <source>
        <dbReference type="Proteomes" id="UP000827986"/>
    </source>
</evidence>
<organism evidence="2 3">
    <name type="scientific">Mauremys mutica</name>
    <name type="common">yellowpond turtle</name>
    <dbReference type="NCBI Taxonomy" id="74926"/>
    <lineage>
        <taxon>Eukaryota</taxon>
        <taxon>Metazoa</taxon>
        <taxon>Chordata</taxon>
        <taxon>Craniata</taxon>
        <taxon>Vertebrata</taxon>
        <taxon>Euteleostomi</taxon>
        <taxon>Archelosauria</taxon>
        <taxon>Testudinata</taxon>
        <taxon>Testudines</taxon>
        <taxon>Cryptodira</taxon>
        <taxon>Durocryptodira</taxon>
        <taxon>Testudinoidea</taxon>
        <taxon>Geoemydidae</taxon>
        <taxon>Geoemydinae</taxon>
        <taxon>Mauremys</taxon>
    </lineage>
</organism>
<sequence>MKKGRIGKDIQNELIQLLSNEIKQKILASACAAKYFSIILDCIPDAGHIEQMTIIIQFVDRPTSETENETESVFIKEHLGFVSLTETTGAGMTETILHQLEEMSLPIENLCGQGYDNGSNMKGKENGVQQ</sequence>
<evidence type="ECO:0000313" key="2">
    <source>
        <dbReference type="EMBL" id="KAH1174756.1"/>
    </source>
</evidence>
<dbReference type="Proteomes" id="UP000827986">
    <property type="component" value="Unassembled WGS sequence"/>
</dbReference>
<comment type="caution">
    <text evidence="2">The sequence shown here is derived from an EMBL/GenBank/DDBJ whole genome shotgun (WGS) entry which is preliminary data.</text>
</comment>
<dbReference type="AlphaFoldDB" id="A0A9D3X7N5"/>
<evidence type="ECO:0000259" key="1">
    <source>
        <dbReference type="Pfam" id="PF14291"/>
    </source>
</evidence>
<dbReference type="EMBL" id="JAHDVG010000479">
    <property type="protein sequence ID" value="KAH1174756.1"/>
    <property type="molecule type" value="Genomic_DNA"/>
</dbReference>
<accession>A0A9D3X7N5</accession>
<dbReference type="PANTHER" id="PTHR45749">
    <property type="match status" value="1"/>
</dbReference>
<name>A0A9D3X7N5_9SAUR</name>
<keyword evidence="3" id="KW-1185">Reference proteome</keyword>
<proteinExistence type="predicted"/>
<protein>
    <recommendedName>
        <fullName evidence="1">DUF4371 domain-containing protein</fullName>
    </recommendedName>
</protein>